<proteinExistence type="predicted"/>
<dbReference type="AlphaFoldDB" id="A0A8S9YGT4"/>
<evidence type="ECO:0000313" key="1">
    <source>
        <dbReference type="EMBL" id="KAF7233850.1"/>
    </source>
</evidence>
<evidence type="ECO:0000313" key="2">
    <source>
        <dbReference type="Proteomes" id="UP000822476"/>
    </source>
</evidence>
<organism evidence="1 2">
    <name type="scientific">Paragonimus skrjabini miyazakii</name>
    <dbReference type="NCBI Taxonomy" id="59628"/>
    <lineage>
        <taxon>Eukaryota</taxon>
        <taxon>Metazoa</taxon>
        <taxon>Spiralia</taxon>
        <taxon>Lophotrochozoa</taxon>
        <taxon>Platyhelminthes</taxon>
        <taxon>Trematoda</taxon>
        <taxon>Digenea</taxon>
        <taxon>Plagiorchiida</taxon>
        <taxon>Troglotremata</taxon>
        <taxon>Troglotrematidae</taxon>
        <taxon>Paragonimus</taxon>
    </lineage>
</organism>
<keyword evidence="2" id="KW-1185">Reference proteome</keyword>
<reference evidence="1" key="1">
    <citation type="submission" date="2019-07" db="EMBL/GenBank/DDBJ databases">
        <title>Annotation for the trematode Paragonimus miyazaki's.</title>
        <authorList>
            <person name="Choi Y.-J."/>
        </authorList>
    </citation>
    <scope>NUCLEOTIDE SEQUENCE</scope>
    <source>
        <strain evidence="1">Japan</strain>
    </source>
</reference>
<accession>A0A8S9YGT4</accession>
<protein>
    <submittedName>
        <fullName evidence="1">Uncharacterized protein</fullName>
    </submittedName>
</protein>
<dbReference type="EMBL" id="JTDE01018245">
    <property type="protein sequence ID" value="KAF7233850.1"/>
    <property type="molecule type" value="Genomic_DNA"/>
</dbReference>
<name>A0A8S9YGT4_9TREM</name>
<comment type="caution">
    <text evidence="1">The sequence shown here is derived from an EMBL/GenBank/DDBJ whole genome shotgun (WGS) entry which is preliminary data.</text>
</comment>
<gene>
    <name evidence="1" type="ORF">EG68_12616</name>
</gene>
<dbReference type="Proteomes" id="UP000822476">
    <property type="component" value="Unassembled WGS sequence"/>
</dbReference>
<sequence>MIPAIVCLRFCRLQTTPMVINPGILSQELHARQTAGLPCCLIKMTVQRRTSVLLLKAPY</sequence>